<dbReference type="PANTHER" id="PTHR10900:SF77">
    <property type="entry name" value="FI19380P1"/>
    <property type="match status" value="1"/>
</dbReference>
<dbReference type="EMBL" id="HBFL01000533">
    <property type="protein sequence ID" value="CAD8760346.1"/>
    <property type="molecule type" value="Transcribed_RNA"/>
</dbReference>
<dbReference type="InterPro" id="IPR036378">
    <property type="entry name" value="FAS1_dom_sf"/>
</dbReference>
<dbReference type="SUPFAM" id="SSF82153">
    <property type="entry name" value="FAS1 domain"/>
    <property type="match status" value="1"/>
</dbReference>
<sequence>MSAPESNSTFDGTFEDEESSGSEVSSSGEEDSVEEDSEEEVPMSKSEIPFDKKVKMFDSGGKLKSSSESDENFDDESGSESGSEYSGEEDYSEEGSSGSEESSHGDKDGQESFLNEQERLRGMGSISSNNSRKWYFIGLGICCVVILALSIGLGVGLTRNKDEEPEDGAPAPASIPTFAPGMQPTNAPVRMSIKLPSFRLDVVTDGGVLDVESDKATTIYRDGPLSETTNEQENSLNAVLVQGGDPDNAELPSAFALIEFPVTSDEVSYALSPMANKVTLSLNRVSDVPNPTVTYSACLIEGGPPTEGVDTLTGLNATYSMPNDCTGQNVVNFDVSPTDTAVSVDVSNMVFVVFDSFNDRQALRNLRGHRILEEPSTETLLMMIDTGPSNQTGDRFSEPHLKIEGILGCKSVFDVICSDEQFSSLCTMATAAQGVEEYLSYSDITFFAPTNDAIEKFLATGIDIDPYSYPYFYLDHLVFSSQIKSSDIDCSLSELPPLQMAEGITTVTCDSGSIFIAGGGNTGDLMPKIVDADIQSCNGIIHAIDNVILPILDDESGDESGDEDS</sequence>
<dbReference type="InterPro" id="IPR050904">
    <property type="entry name" value="Adhesion/Biosynth-related"/>
</dbReference>
<feature type="compositionally biased region" description="Polar residues" evidence="1">
    <location>
        <begin position="1"/>
        <end position="11"/>
    </location>
</feature>
<dbReference type="AlphaFoldDB" id="A0A7S0UK54"/>
<feature type="compositionally biased region" description="Acidic residues" evidence="1">
    <location>
        <begin position="68"/>
        <end position="78"/>
    </location>
</feature>
<reference evidence="4" key="1">
    <citation type="submission" date="2021-01" db="EMBL/GenBank/DDBJ databases">
        <authorList>
            <person name="Corre E."/>
            <person name="Pelletier E."/>
            <person name="Niang G."/>
            <person name="Scheremetjew M."/>
            <person name="Finn R."/>
            <person name="Kale V."/>
            <person name="Holt S."/>
            <person name="Cochrane G."/>
            <person name="Meng A."/>
            <person name="Brown T."/>
            <person name="Cohen L."/>
        </authorList>
    </citation>
    <scope>NUCLEOTIDE SEQUENCE</scope>
    <source>
        <strain evidence="4">UNC1205</strain>
    </source>
</reference>
<keyword evidence="2" id="KW-1133">Transmembrane helix</keyword>
<evidence type="ECO:0000256" key="2">
    <source>
        <dbReference type="SAM" id="Phobius"/>
    </source>
</evidence>
<dbReference type="PROSITE" id="PS50213">
    <property type="entry name" value="FAS1"/>
    <property type="match status" value="1"/>
</dbReference>
<dbReference type="Gene3D" id="2.30.180.10">
    <property type="entry name" value="FAS1 domain"/>
    <property type="match status" value="1"/>
</dbReference>
<dbReference type="PANTHER" id="PTHR10900">
    <property type="entry name" value="PERIOSTIN-RELATED"/>
    <property type="match status" value="1"/>
</dbReference>
<feature type="compositionally biased region" description="Acidic residues" evidence="1">
    <location>
        <begin position="28"/>
        <end position="41"/>
    </location>
</feature>
<proteinExistence type="predicted"/>
<feature type="domain" description="FAS1" evidence="3">
    <location>
        <begin position="409"/>
        <end position="548"/>
    </location>
</feature>
<evidence type="ECO:0000259" key="3">
    <source>
        <dbReference type="PROSITE" id="PS50213"/>
    </source>
</evidence>
<evidence type="ECO:0000256" key="1">
    <source>
        <dbReference type="SAM" id="MobiDB-lite"/>
    </source>
</evidence>
<feature type="compositionally biased region" description="Basic and acidic residues" evidence="1">
    <location>
        <begin position="101"/>
        <end position="111"/>
    </location>
</feature>
<protein>
    <recommendedName>
        <fullName evidence="3">FAS1 domain-containing protein</fullName>
    </recommendedName>
</protein>
<dbReference type="Pfam" id="PF02469">
    <property type="entry name" value="Fasciclin"/>
    <property type="match status" value="1"/>
</dbReference>
<evidence type="ECO:0000313" key="4">
    <source>
        <dbReference type="EMBL" id="CAD8760346.1"/>
    </source>
</evidence>
<organism evidence="4">
    <name type="scientific">Pseudo-nitzschia delicatissima</name>
    <dbReference type="NCBI Taxonomy" id="44447"/>
    <lineage>
        <taxon>Eukaryota</taxon>
        <taxon>Sar</taxon>
        <taxon>Stramenopiles</taxon>
        <taxon>Ochrophyta</taxon>
        <taxon>Bacillariophyta</taxon>
        <taxon>Bacillariophyceae</taxon>
        <taxon>Bacillariophycidae</taxon>
        <taxon>Bacillariales</taxon>
        <taxon>Bacillariaceae</taxon>
        <taxon>Pseudo-nitzschia</taxon>
    </lineage>
</organism>
<feature type="transmembrane region" description="Helical" evidence="2">
    <location>
        <begin position="134"/>
        <end position="157"/>
    </location>
</feature>
<gene>
    <name evidence="4" type="ORF">PDEL1432_LOCUS385</name>
</gene>
<accession>A0A7S0UK54</accession>
<dbReference type="SMART" id="SM00554">
    <property type="entry name" value="FAS1"/>
    <property type="match status" value="1"/>
</dbReference>
<keyword evidence="2" id="KW-0472">Membrane</keyword>
<dbReference type="InterPro" id="IPR000782">
    <property type="entry name" value="FAS1_domain"/>
</dbReference>
<keyword evidence="2" id="KW-0812">Transmembrane</keyword>
<feature type="region of interest" description="Disordered" evidence="1">
    <location>
        <begin position="1"/>
        <end position="111"/>
    </location>
</feature>
<name>A0A7S0UK54_9STRA</name>